<dbReference type="HOGENOM" id="CLU_1721138_0_0_11"/>
<keyword evidence="2" id="KW-1185">Reference proteome</keyword>
<accession>C7N1B6</accession>
<gene>
    <name evidence="1" type="ordered locus">Shel_01340</name>
</gene>
<dbReference type="KEGG" id="shi:Shel_01340"/>
<evidence type="ECO:0000313" key="2">
    <source>
        <dbReference type="Proteomes" id="UP000002026"/>
    </source>
</evidence>
<dbReference type="EMBL" id="CP001684">
    <property type="protein sequence ID" value="ACV21208.1"/>
    <property type="molecule type" value="Genomic_DNA"/>
</dbReference>
<name>C7N1B6_SLAHD</name>
<organism evidence="1 2">
    <name type="scientific">Slackia heliotrinireducens (strain ATCC 29202 / DSM 20476 / NCTC 11029 / RHS 1)</name>
    <name type="common">Peptococcus heliotrinreducens</name>
    <dbReference type="NCBI Taxonomy" id="471855"/>
    <lineage>
        <taxon>Bacteria</taxon>
        <taxon>Bacillati</taxon>
        <taxon>Actinomycetota</taxon>
        <taxon>Coriobacteriia</taxon>
        <taxon>Eggerthellales</taxon>
        <taxon>Eggerthellaceae</taxon>
        <taxon>Slackia</taxon>
    </lineage>
</organism>
<dbReference type="Proteomes" id="UP000002026">
    <property type="component" value="Chromosome"/>
</dbReference>
<sequence length="152" mass="16074">MVVSLIVCGAGQKDAPLRPSCATLAGQGHEMAEDARSPAHGGGAHGNLVRHYVQQLTSNRVLEVSIGIIDVGGGERKTAQPAGCVQRRDMSDVSFHVGGIILQTLACASENFSLMERITHDGGSSAHAVLCERRESAESSKTIWQQPVMNAQ</sequence>
<dbReference type="STRING" id="471855.Shel_01340"/>
<proteinExistence type="predicted"/>
<protein>
    <submittedName>
        <fullName evidence="1">Uncharacterized protein</fullName>
    </submittedName>
</protein>
<dbReference type="AlphaFoldDB" id="C7N1B6"/>
<evidence type="ECO:0000313" key="1">
    <source>
        <dbReference type="EMBL" id="ACV21208.1"/>
    </source>
</evidence>
<reference evidence="1 2" key="1">
    <citation type="journal article" date="2009" name="Stand. Genomic Sci.">
        <title>Complete genome sequence of Slackia heliotrinireducens type strain (RHS 1).</title>
        <authorList>
            <person name="Pukall R."/>
            <person name="Lapidus A."/>
            <person name="Nolan M."/>
            <person name="Copeland A."/>
            <person name="Glavina Del Rio T."/>
            <person name="Lucas S."/>
            <person name="Chen F."/>
            <person name="Tice H."/>
            <person name="Cheng J.F."/>
            <person name="Chertkov O."/>
            <person name="Bruce D."/>
            <person name="Goodwin L."/>
            <person name="Kuske C."/>
            <person name="Brettin T."/>
            <person name="Detter J.C."/>
            <person name="Han C."/>
            <person name="Pitluck S."/>
            <person name="Pati A."/>
            <person name="Mavrommatis K."/>
            <person name="Ivanova N."/>
            <person name="Ovchinnikova G."/>
            <person name="Chen A."/>
            <person name="Palaniappan K."/>
            <person name="Schneider S."/>
            <person name="Rohde M."/>
            <person name="Chain P."/>
            <person name="D'haeseleer P."/>
            <person name="Goker M."/>
            <person name="Bristow J."/>
            <person name="Eisen J.A."/>
            <person name="Markowitz V."/>
            <person name="Kyrpides N.C."/>
            <person name="Klenk H.P."/>
            <person name="Hugenholtz P."/>
        </authorList>
    </citation>
    <scope>NUCLEOTIDE SEQUENCE [LARGE SCALE GENOMIC DNA]</scope>
    <source>
        <strain evidence="2">ATCC 29202 / DSM 20476 / NCTC 11029 / RHS 1</strain>
    </source>
</reference>